<keyword evidence="3" id="KW-1185">Reference proteome</keyword>
<feature type="region of interest" description="Disordered" evidence="1">
    <location>
        <begin position="1"/>
        <end position="45"/>
    </location>
</feature>
<reference evidence="2 3" key="1">
    <citation type="submission" date="2024-01" db="EMBL/GenBank/DDBJ databases">
        <title>Genome assemblies of Stephania.</title>
        <authorList>
            <person name="Yang L."/>
        </authorList>
    </citation>
    <scope>NUCLEOTIDE SEQUENCE [LARGE SCALE GENOMIC DNA]</scope>
    <source>
        <strain evidence="2">JXDWG</strain>
        <tissue evidence="2">Leaf</tissue>
    </source>
</reference>
<proteinExistence type="predicted"/>
<sequence length="99" mass="10712">MCGIPVRGGGSETAEQTARRGSRRSSQKERTNARHRRKAADARQQRWRRLKIGGLCSEWRDDARCSAWRAGDAEAAWGGAGCGPGRRGNNTSDSGAAAR</sequence>
<name>A0AAP0F356_9MAGN</name>
<feature type="compositionally biased region" description="Gly residues" evidence="1">
    <location>
        <begin position="1"/>
        <end position="11"/>
    </location>
</feature>
<dbReference type="Proteomes" id="UP001419268">
    <property type="component" value="Unassembled WGS sequence"/>
</dbReference>
<feature type="region of interest" description="Disordered" evidence="1">
    <location>
        <begin position="76"/>
        <end position="99"/>
    </location>
</feature>
<dbReference type="AlphaFoldDB" id="A0AAP0F356"/>
<evidence type="ECO:0000256" key="1">
    <source>
        <dbReference type="SAM" id="MobiDB-lite"/>
    </source>
</evidence>
<evidence type="ECO:0000313" key="2">
    <source>
        <dbReference type="EMBL" id="KAK9103969.1"/>
    </source>
</evidence>
<accession>A0AAP0F356</accession>
<gene>
    <name evidence="2" type="ORF">Scep_020813</name>
</gene>
<feature type="compositionally biased region" description="Polar residues" evidence="1">
    <location>
        <begin position="89"/>
        <end position="99"/>
    </location>
</feature>
<comment type="caution">
    <text evidence="2">The sequence shown here is derived from an EMBL/GenBank/DDBJ whole genome shotgun (WGS) entry which is preliminary data.</text>
</comment>
<dbReference type="EMBL" id="JBBNAG010000009">
    <property type="protein sequence ID" value="KAK9103969.1"/>
    <property type="molecule type" value="Genomic_DNA"/>
</dbReference>
<protein>
    <submittedName>
        <fullName evidence="2">Uncharacterized protein</fullName>
    </submittedName>
</protein>
<evidence type="ECO:0000313" key="3">
    <source>
        <dbReference type="Proteomes" id="UP001419268"/>
    </source>
</evidence>
<organism evidence="2 3">
    <name type="scientific">Stephania cephalantha</name>
    <dbReference type="NCBI Taxonomy" id="152367"/>
    <lineage>
        <taxon>Eukaryota</taxon>
        <taxon>Viridiplantae</taxon>
        <taxon>Streptophyta</taxon>
        <taxon>Embryophyta</taxon>
        <taxon>Tracheophyta</taxon>
        <taxon>Spermatophyta</taxon>
        <taxon>Magnoliopsida</taxon>
        <taxon>Ranunculales</taxon>
        <taxon>Menispermaceae</taxon>
        <taxon>Menispermoideae</taxon>
        <taxon>Cissampelideae</taxon>
        <taxon>Stephania</taxon>
    </lineage>
</organism>